<protein>
    <submittedName>
        <fullName evidence="2">Uncharacterized protein</fullName>
    </submittedName>
</protein>
<accession>K2GXI2</accession>
<feature type="compositionally biased region" description="Acidic residues" evidence="1">
    <location>
        <begin position="1"/>
        <end position="12"/>
    </location>
</feature>
<feature type="region of interest" description="Disordered" evidence="1">
    <location>
        <begin position="1"/>
        <end position="31"/>
    </location>
</feature>
<gene>
    <name evidence="2" type="ORF">ACD_3C00100G0010</name>
</gene>
<evidence type="ECO:0000256" key="1">
    <source>
        <dbReference type="SAM" id="MobiDB-lite"/>
    </source>
</evidence>
<reference evidence="2" key="1">
    <citation type="journal article" date="2012" name="Science">
        <title>Fermentation, hydrogen, and sulfur metabolism in multiple uncultivated bacterial phyla.</title>
        <authorList>
            <person name="Wrighton K.C."/>
            <person name="Thomas B.C."/>
            <person name="Sharon I."/>
            <person name="Miller C.S."/>
            <person name="Castelle C.J."/>
            <person name="VerBerkmoes N.C."/>
            <person name="Wilkins M.J."/>
            <person name="Hettich R.L."/>
            <person name="Lipton M.S."/>
            <person name="Williams K.H."/>
            <person name="Long P.E."/>
            <person name="Banfield J.F."/>
        </authorList>
    </citation>
    <scope>NUCLEOTIDE SEQUENCE [LARGE SCALE GENOMIC DNA]</scope>
</reference>
<name>K2GXI2_9BACT</name>
<dbReference type="AlphaFoldDB" id="K2GXI2"/>
<sequence>MEELIEKEESESTETKEEVGKLKKPGSHTNLAIHQPKPYVLANLNRSVGKWLHATNQTKRPHKPRKGK</sequence>
<comment type="caution">
    <text evidence="2">The sequence shown here is derived from an EMBL/GenBank/DDBJ whole genome shotgun (WGS) entry which is preliminary data.</text>
</comment>
<evidence type="ECO:0000313" key="2">
    <source>
        <dbReference type="EMBL" id="EKE28105.1"/>
    </source>
</evidence>
<organism evidence="2">
    <name type="scientific">uncultured bacterium</name>
    <name type="common">gcode 4</name>
    <dbReference type="NCBI Taxonomy" id="1234023"/>
    <lineage>
        <taxon>Bacteria</taxon>
        <taxon>environmental samples</taxon>
    </lineage>
</organism>
<dbReference type="EMBL" id="AMFJ01000374">
    <property type="protein sequence ID" value="EKE28105.1"/>
    <property type="molecule type" value="Genomic_DNA"/>
</dbReference>
<proteinExistence type="predicted"/>